<evidence type="ECO:0000313" key="2">
    <source>
        <dbReference type="EMBL" id="MBB1163275.1"/>
    </source>
</evidence>
<keyword evidence="2" id="KW-0808">Transferase</keyword>
<dbReference type="PANTHER" id="PTHR45947">
    <property type="entry name" value="SULFOQUINOVOSYL TRANSFERASE SQD2"/>
    <property type="match status" value="1"/>
</dbReference>
<feature type="domain" description="Glycosyltransferase subfamily 4-like N-terminal" evidence="1">
    <location>
        <begin position="14"/>
        <end position="218"/>
    </location>
</feature>
<protein>
    <submittedName>
        <fullName evidence="2">Glycosyltransferase</fullName>
    </submittedName>
</protein>
<sequence>MKVIVVNDHLVPDGGADVAALNSAEALAAAGAEVTVFAADRLPEADTRPRPYRIVSTGQDDLARGHPIGAALQGLWNPQAARALRALLAAHDPADTVVHVHSWTKALSSSIFPVARRAGFKQLLTVHEYFSVCPSGMLFNSQTRRICTLKPMSAACLATHCDARRYAHKLYRVARHAVQDHVGRLPRQVDRFLTISRLSQQRVAEHLPPGARFSPVRNPIEVGPQLPPADPGAGRAFAMVARMFAPKGWEVFLEACERAGVPALCIGEGPDRAALQARFPAAQFTGQLDRAGVVAAVRSARALVLPSRWVETQGMVIAEAAAHGIPGLASDVCGGGEAIEPGANGFIFPNGDVATLAAQLRRLADDDALARRLGAEAYRRFWADPPTHAQHARELLQVYRELLDERAAAPLS</sequence>
<gene>
    <name evidence="2" type="ORF">H4F90_14975</name>
</gene>
<proteinExistence type="predicted"/>
<dbReference type="GO" id="GO:0016757">
    <property type="term" value="F:glycosyltransferase activity"/>
    <property type="evidence" value="ECO:0007669"/>
    <property type="project" value="TreeGrafter"/>
</dbReference>
<reference evidence="2 3" key="1">
    <citation type="submission" date="2020-08" db="EMBL/GenBank/DDBJ databases">
        <title>Aquariorum lacteus gen. nov., sp. nov., a new member of the family Comamonadaceae, isolated from freshwater aquarium.</title>
        <authorList>
            <person name="Chun S.-J."/>
        </authorList>
    </citation>
    <scope>NUCLEOTIDE SEQUENCE [LARGE SCALE GENOMIC DNA]</scope>
    <source>
        <strain evidence="2 3">SJAQ100</strain>
    </source>
</reference>
<dbReference type="SUPFAM" id="SSF53756">
    <property type="entry name" value="UDP-Glycosyltransferase/glycogen phosphorylase"/>
    <property type="match status" value="1"/>
</dbReference>
<organism evidence="2 3">
    <name type="scientific">Aquariibacter albus</name>
    <dbReference type="NCBI Taxonomy" id="2759899"/>
    <lineage>
        <taxon>Bacteria</taxon>
        <taxon>Pseudomonadati</taxon>
        <taxon>Pseudomonadota</taxon>
        <taxon>Betaproteobacteria</taxon>
        <taxon>Burkholderiales</taxon>
        <taxon>Sphaerotilaceae</taxon>
        <taxon>Aquariibacter</taxon>
    </lineage>
</organism>
<accession>A0A839HL02</accession>
<dbReference type="EMBL" id="JACIVI010000008">
    <property type="protein sequence ID" value="MBB1163275.1"/>
    <property type="molecule type" value="Genomic_DNA"/>
</dbReference>
<dbReference type="RefSeq" id="WP_182666045.1">
    <property type="nucleotide sequence ID" value="NZ_JACIVI010000008.1"/>
</dbReference>
<dbReference type="PANTHER" id="PTHR45947:SF13">
    <property type="entry name" value="TRANSFERASE"/>
    <property type="match status" value="1"/>
</dbReference>
<dbReference type="AlphaFoldDB" id="A0A839HL02"/>
<evidence type="ECO:0000259" key="1">
    <source>
        <dbReference type="Pfam" id="PF13579"/>
    </source>
</evidence>
<dbReference type="Proteomes" id="UP000586093">
    <property type="component" value="Unassembled WGS sequence"/>
</dbReference>
<evidence type="ECO:0000313" key="3">
    <source>
        <dbReference type="Proteomes" id="UP000586093"/>
    </source>
</evidence>
<dbReference type="Pfam" id="PF13579">
    <property type="entry name" value="Glyco_trans_4_4"/>
    <property type="match status" value="1"/>
</dbReference>
<dbReference type="InterPro" id="IPR028098">
    <property type="entry name" value="Glyco_trans_4-like_N"/>
</dbReference>
<dbReference type="InterPro" id="IPR050194">
    <property type="entry name" value="Glycosyltransferase_grp1"/>
</dbReference>
<dbReference type="Pfam" id="PF13692">
    <property type="entry name" value="Glyco_trans_1_4"/>
    <property type="match status" value="1"/>
</dbReference>
<keyword evidence="3" id="KW-1185">Reference proteome</keyword>
<dbReference type="Gene3D" id="3.40.50.2000">
    <property type="entry name" value="Glycogen Phosphorylase B"/>
    <property type="match status" value="2"/>
</dbReference>
<comment type="caution">
    <text evidence="2">The sequence shown here is derived from an EMBL/GenBank/DDBJ whole genome shotgun (WGS) entry which is preliminary data.</text>
</comment>
<name>A0A839HL02_9BURK</name>